<dbReference type="RefSeq" id="WP_128562115.1">
    <property type="nucleotide sequence ID" value="NZ_BPQH01000012.1"/>
</dbReference>
<dbReference type="PIRSF" id="PIRSF030771">
    <property type="entry name" value="UCP030771"/>
    <property type="match status" value="1"/>
</dbReference>
<dbReference type="Pfam" id="PF09956">
    <property type="entry name" value="Phage_cement_2"/>
    <property type="match status" value="1"/>
</dbReference>
<organism evidence="1 2">
    <name type="scientific">Methylobacterium crusticola</name>
    <dbReference type="NCBI Taxonomy" id="1697972"/>
    <lineage>
        <taxon>Bacteria</taxon>
        <taxon>Pseudomonadati</taxon>
        <taxon>Pseudomonadota</taxon>
        <taxon>Alphaproteobacteria</taxon>
        <taxon>Hyphomicrobiales</taxon>
        <taxon>Methylobacteriaceae</taxon>
        <taxon>Methylobacterium</taxon>
    </lineage>
</organism>
<proteinExistence type="predicted"/>
<sequence length="109" mass="10962">MRNFVQKGEVVTLTAPANLLSGDVVIVGAIFGVAAADALSGADVEVVTGGVYDLPKVSAQAWTQGAAVYWDATAKNATTTAGSNTKLGVAVLAAANPSAVGRVRLNKSF</sequence>
<name>A0ABQ4R0W4_9HYPH</name>
<dbReference type="InterPro" id="IPR011231">
    <property type="entry name" value="Phage_VT1-Sakai_H0018"/>
</dbReference>
<dbReference type="Proteomes" id="UP001055167">
    <property type="component" value="Unassembled WGS sequence"/>
</dbReference>
<gene>
    <name evidence="1" type="ORF">OPKNFCMD_3843</name>
</gene>
<evidence type="ECO:0000313" key="1">
    <source>
        <dbReference type="EMBL" id="GJD51092.1"/>
    </source>
</evidence>
<comment type="caution">
    <text evidence="1">The sequence shown here is derived from an EMBL/GenBank/DDBJ whole genome shotgun (WGS) entry which is preliminary data.</text>
</comment>
<reference evidence="1" key="1">
    <citation type="journal article" date="2021" name="Front. Microbiol.">
        <title>Comprehensive Comparative Genomics and Phenotyping of Methylobacterium Species.</title>
        <authorList>
            <person name="Alessa O."/>
            <person name="Ogura Y."/>
            <person name="Fujitani Y."/>
            <person name="Takami H."/>
            <person name="Hayashi T."/>
            <person name="Sahin N."/>
            <person name="Tani A."/>
        </authorList>
    </citation>
    <scope>NUCLEOTIDE SEQUENCE</scope>
    <source>
        <strain evidence="1">KCTC 52305</strain>
    </source>
</reference>
<protein>
    <recommendedName>
        <fullName evidence="3">DUF2190 family protein</fullName>
    </recommendedName>
</protein>
<accession>A0ABQ4R0W4</accession>
<keyword evidence="2" id="KW-1185">Reference proteome</keyword>
<evidence type="ECO:0000313" key="2">
    <source>
        <dbReference type="Proteomes" id="UP001055167"/>
    </source>
</evidence>
<dbReference type="EMBL" id="BPQH01000012">
    <property type="protein sequence ID" value="GJD51092.1"/>
    <property type="molecule type" value="Genomic_DNA"/>
</dbReference>
<reference evidence="1" key="2">
    <citation type="submission" date="2021-08" db="EMBL/GenBank/DDBJ databases">
        <authorList>
            <person name="Tani A."/>
            <person name="Ola A."/>
            <person name="Ogura Y."/>
            <person name="Katsura K."/>
            <person name="Hayashi T."/>
        </authorList>
    </citation>
    <scope>NUCLEOTIDE SEQUENCE</scope>
    <source>
        <strain evidence="1">KCTC 52305</strain>
    </source>
</reference>
<evidence type="ECO:0008006" key="3">
    <source>
        <dbReference type="Google" id="ProtNLM"/>
    </source>
</evidence>